<evidence type="ECO:0000256" key="1">
    <source>
        <dbReference type="SAM" id="SignalP"/>
    </source>
</evidence>
<protein>
    <submittedName>
        <fullName evidence="2">Uncharacterized protein</fullName>
    </submittedName>
</protein>
<dbReference type="EMBL" id="MPDP01000179">
    <property type="protein sequence ID" value="KAK1473116.1"/>
    <property type="molecule type" value="Genomic_DNA"/>
</dbReference>
<comment type="caution">
    <text evidence="2">The sequence shown here is derived from an EMBL/GenBank/DDBJ whole genome shotgun (WGS) entry which is preliminary data.</text>
</comment>
<reference evidence="2" key="1">
    <citation type="submission" date="2016-11" db="EMBL/GenBank/DDBJ databases">
        <title>The genome sequence of Colletotrichum cuscutae.</title>
        <authorList>
            <person name="Baroncelli R."/>
        </authorList>
    </citation>
    <scope>NUCLEOTIDE SEQUENCE</scope>
    <source>
        <strain evidence="2">IMI 304802</strain>
    </source>
</reference>
<dbReference type="AlphaFoldDB" id="A0AAI9V8P4"/>
<keyword evidence="1" id="KW-0732">Signal</keyword>
<proteinExistence type="predicted"/>
<dbReference type="Proteomes" id="UP001239213">
    <property type="component" value="Unassembled WGS sequence"/>
</dbReference>
<feature type="chain" id="PRO_5042601875" evidence="1">
    <location>
        <begin position="23"/>
        <end position="308"/>
    </location>
</feature>
<name>A0AAI9V8P4_9PEZI</name>
<keyword evidence="3" id="KW-1185">Reference proteome</keyword>
<accession>A0AAI9V8P4</accession>
<organism evidence="2 3">
    <name type="scientific">Colletotrichum cuscutae</name>
    <dbReference type="NCBI Taxonomy" id="1209917"/>
    <lineage>
        <taxon>Eukaryota</taxon>
        <taxon>Fungi</taxon>
        <taxon>Dikarya</taxon>
        <taxon>Ascomycota</taxon>
        <taxon>Pezizomycotina</taxon>
        <taxon>Sordariomycetes</taxon>
        <taxon>Hypocreomycetidae</taxon>
        <taxon>Glomerellales</taxon>
        <taxon>Glomerellaceae</taxon>
        <taxon>Colletotrichum</taxon>
        <taxon>Colletotrichum acutatum species complex</taxon>
    </lineage>
</organism>
<gene>
    <name evidence="2" type="ORF">CCUS01_05723</name>
</gene>
<sequence length="308" mass="35314">MFCWDKAVFMLIVLLFLHLIELFSHQLKPEINLLSPQHRPQNNSMSWDGHQNYIMRSPYSPLNCTHRRNYDSFETSNRRRQSHRNTVDQLGPMPRWRTSVKMTSPALPAAINILSHIAIFLSNFINLGDNLSSLPSLKTPRYFPPCIKHMAILLRYFIDTQIEEGFHANFDQIQKIIKCKSESPTWRTKWLDLGSQIVINSIPTGIRLIRWRKPDPGIDTNASTKITFICAIEIPAANSELSKPSLRLQGLLFRLVSIETNGFNPFSAGGRFLLITAWIYDADGFRTHEVKRGSLGFPKSMALSSFLI</sequence>
<evidence type="ECO:0000313" key="2">
    <source>
        <dbReference type="EMBL" id="KAK1473116.1"/>
    </source>
</evidence>
<evidence type="ECO:0000313" key="3">
    <source>
        <dbReference type="Proteomes" id="UP001239213"/>
    </source>
</evidence>
<feature type="signal peptide" evidence="1">
    <location>
        <begin position="1"/>
        <end position="22"/>
    </location>
</feature>